<name>A0A6L3VI78_9ACTN</name>
<evidence type="ECO:0000259" key="1">
    <source>
        <dbReference type="Pfam" id="PF02771"/>
    </source>
</evidence>
<dbReference type="OrthoDB" id="571684at2"/>
<dbReference type="AlphaFoldDB" id="A0A6L3VI78"/>
<gene>
    <name evidence="2" type="ORF">F9B16_50515</name>
</gene>
<dbReference type="GO" id="GO:0006552">
    <property type="term" value="P:L-leucine catabolic process"/>
    <property type="evidence" value="ECO:0007669"/>
    <property type="project" value="TreeGrafter"/>
</dbReference>
<evidence type="ECO:0000313" key="2">
    <source>
        <dbReference type="EMBL" id="KAB2339699.1"/>
    </source>
</evidence>
<dbReference type="EMBL" id="WBMR01000501">
    <property type="protein sequence ID" value="KAB2339699.1"/>
    <property type="molecule type" value="Genomic_DNA"/>
</dbReference>
<sequence>SGPGVDDPDGRHAGRPQARGAEALRRAGLPALLIPARHGGGGATWCTAYQVVREVAAVNGDIGLLLGHHYLLSWTPALFGTGEDRERAWPSAAAGSRLWGGAPDPRDTSVLTLTPRPHGGFALDGTTAITAGAVLADRLALGATRAGTGEPLMVLVDPDGPGVARAEGGTATAPNGTVLFSGAAVSEDDVIGRPGPGALSLMASAIQLMVAQVSIGIAEGALDAARAHAVGRTRPWPLGQARRTGDAYLAGAYGGLLAQVRAARALADLAVDDLAPAL</sequence>
<dbReference type="Proteomes" id="UP000483004">
    <property type="component" value="Unassembled WGS sequence"/>
</dbReference>
<dbReference type="InterPro" id="IPR037069">
    <property type="entry name" value="AcylCoA_DH/ox_N_sf"/>
</dbReference>
<reference evidence="2 3" key="1">
    <citation type="submission" date="2019-09" db="EMBL/GenBank/DDBJ databases">
        <title>Actinomadura physcomitrii sp. nov., a novel actinomycete isolated from moss [Physcomitrium sphaericum (Ludw) Fuernr].</title>
        <authorList>
            <person name="Liu C."/>
            <person name="Zhuang X."/>
        </authorList>
    </citation>
    <scope>NUCLEOTIDE SEQUENCE [LARGE SCALE GENOMIC DNA]</scope>
    <source>
        <strain evidence="2 3">CYP1-1B</strain>
    </source>
</reference>
<dbReference type="SUPFAM" id="SSF56645">
    <property type="entry name" value="Acyl-CoA dehydrogenase NM domain-like"/>
    <property type="match status" value="1"/>
</dbReference>
<dbReference type="SUPFAM" id="SSF47203">
    <property type="entry name" value="Acyl-CoA dehydrogenase C-terminal domain-like"/>
    <property type="match status" value="1"/>
</dbReference>
<dbReference type="GO" id="GO:0008470">
    <property type="term" value="F:3-methylbutanoyl-CoA dehydrogenase activity"/>
    <property type="evidence" value="ECO:0007669"/>
    <property type="project" value="TreeGrafter"/>
</dbReference>
<dbReference type="Gene3D" id="1.10.540.10">
    <property type="entry name" value="Acyl-CoA dehydrogenase/oxidase, N-terminal domain"/>
    <property type="match status" value="1"/>
</dbReference>
<dbReference type="InterPro" id="IPR009100">
    <property type="entry name" value="AcylCoA_DH/oxidase_NM_dom_sf"/>
</dbReference>
<proteinExistence type="predicted"/>
<feature type="non-terminal residue" evidence="2">
    <location>
        <position position="1"/>
    </location>
</feature>
<keyword evidence="3" id="KW-1185">Reference proteome</keyword>
<dbReference type="PANTHER" id="PTHR43884">
    <property type="entry name" value="ACYL-COA DEHYDROGENASE"/>
    <property type="match status" value="1"/>
</dbReference>
<dbReference type="Gene3D" id="1.20.140.10">
    <property type="entry name" value="Butyryl-CoA Dehydrogenase, subunit A, domain 3"/>
    <property type="match status" value="1"/>
</dbReference>
<organism evidence="2 3">
    <name type="scientific">Actinomadura montaniterrae</name>
    <dbReference type="NCBI Taxonomy" id="1803903"/>
    <lineage>
        <taxon>Bacteria</taxon>
        <taxon>Bacillati</taxon>
        <taxon>Actinomycetota</taxon>
        <taxon>Actinomycetes</taxon>
        <taxon>Streptosporangiales</taxon>
        <taxon>Thermomonosporaceae</taxon>
        <taxon>Actinomadura</taxon>
    </lineage>
</organism>
<comment type="caution">
    <text evidence="2">The sequence shown here is derived from an EMBL/GenBank/DDBJ whole genome shotgun (WGS) entry which is preliminary data.</text>
</comment>
<dbReference type="Gene3D" id="2.40.110.10">
    <property type="entry name" value="Butyryl-CoA Dehydrogenase, subunit A, domain 2"/>
    <property type="match status" value="1"/>
</dbReference>
<dbReference type="GO" id="GO:0050660">
    <property type="term" value="F:flavin adenine dinucleotide binding"/>
    <property type="evidence" value="ECO:0007669"/>
    <property type="project" value="InterPro"/>
</dbReference>
<accession>A0A6L3VI78</accession>
<dbReference type="InterPro" id="IPR036250">
    <property type="entry name" value="AcylCo_DH-like_C"/>
</dbReference>
<feature type="domain" description="Acyl-CoA dehydrogenase/oxidase N-terminal" evidence="1">
    <location>
        <begin position="18"/>
        <end position="95"/>
    </location>
</feature>
<protein>
    <submittedName>
        <fullName evidence="2">Acyl-CoA dehydrogenase</fullName>
    </submittedName>
</protein>
<dbReference type="RefSeq" id="WP_151547360.1">
    <property type="nucleotide sequence ID" value="NZ_WBMR01000501.1"/>
</dbReference>
<dbReference type="InterPro" id="IPR046373">
    <property type="entry name" value="Acyl-CoA_Oxase/DH_mid-dom_sf"/>
</dbReference>
<evidence type="ECO:0000313" key="3">
    <source>
        <dbReference type="Proteomes" id="UP000483004"/>
    </source>
</evidence>
<feature type="non-terminal residue" evidence="2">
    <location>
        <position position="278"/>
    </location>
</feature>
<dbReference type="InterPro" id="IPR013786">
    <property type="entry name" value="AcylCoA_DH/ox_N"/>
</dbReference>
<dbReference type="Pfam" id="PF02771">
    <property type="entry name" value="Acyl-CoA_dh_N"/>
    <property type="match status" value="1"/>
</dbReference>
<dbReference type="PANTHER" id="PTHR43884:SF12">
    <property type="entry name" value="ISOVALERYL-COA DEHYDROGENASE, MITOCHONDRIAL-RELATED"/>
    <property type="match status" value="1"/>
</dbReference>